<accession>A0ABY8AAL3</accession>
<dbReference type="Proteomes" id="UP001218629">
    <property type="component" value="Chromosome"/>
</dbReference>
<evidence type="ECO:0000256" key="2">
    <source>
        <dbReference type="SAM" id="SignalP"/>
    </source>
</evidence>
<keyword evidence="4" id="KW-1185">Reference proteome</keyword>
<feature type="chain" id="PRO_5047037839" evidence="2">
    <location>
        <begin position="26"/>
        <end position="157"/>
    </location>
</feature>
<dbReference type="EMBL" id="CP095749">
    <property type="protein sequence ID" value="WEB40572.1"/>
    <property type="molecule type" value="Genomic_DNA"/>
</dbReference>
<reference evidence="3 4" key="1">
    <citation type="submission" date="2022-03" db="EMBL/GenBank/DDBJ databases">
        <title>Streptomyces yunnanensis P86,complete genome.</title>
        <authorList>
            <person name="Chen S."/>
            <person name="Zhang Q."/>
        </authorList>
    </citation>
    <scope>NUCLEOTIDE SEQUENCE [LARGE SCALE GENOMIC DNA]</scope>
    <source>
        <strain evidence="3 4">P86</strain>
    </source>
</reference>
<evidence type="ECO:0000313" key="3">
    <source>
        <dbReference type="EMBL" id="WEB40572.1"/>
    </source>
</evidence>
<protein>
    <submittedName>
        <fullName evidence="3">ATP-binding protein</fullName>
    </submittedName>
</protein>
<proteinExistence type="predicted"/>
<sequence length="157" mass="15660">MSLPVTRRIARAALLVAAGTAPVVAAAGSANAVNLPPQGNELGGLTTVDSANTAKTLDGAARTGVGLVNKTGDEAARTLAPALVRTLAPIVEEAAPLTQETARQAEDVARPVAKKGMSTNSLAGEAVKHLVGAPQEPRTPVHGLIGGLPIGTSTHSN</sequence>
<keyword evidence="3" id="KW-0547">Nucleotide-binding</keyword>
<keyword evidence="2" id="KW-0732">Signal</keyword>
<feature type="region of interest" description="Disordered" evidence="1">
    <location>
        <begin position="135"/>
        <end position="157"/>
    </location>
</feature>
<organism evidence="3 4">
    <name type="scientific">Streptomyces yunnanensis</name>
    <dbReference type="NCBI Taxonomy" id="156453"/>
    <lineage>
        <taxon>Bacteria</taxon>
        <taxon>Bacillati</taxon>
        <taxon>Actinomycetota</taxon>
        <taxon>Actinomycetes</taxon>
        <taxon>Kitasatosporales</taxon>
        <taxon>Streptomycetaceae</taxon>
        <taxon>Streptomyces</taxon>
    </lineage>
</organism>
<feature type="signal peptide" evidence="2">
    <location>
        <begin position="1"/>
        <end position="25"/>
    </location>
</feature>
<dbReference type="GO" id="GO:0005524">
    <property type="term" value="F:ATP binding"/>
    <property type="evidence" value="ECO:0007669"/>
    <property type="project" value="UniProtKB-KW"/>
</dbReference>
<evidence type="ECO:0000313" key="4">
    <source>
        <dbReference type="Proteomes" id="UP001218629"/>
    </source>
</evidence>
<name>A0ABY8AAL3_9ACTN</name>
<evidence type="ECO:0000256" key="1">
    <source>
        <dbReference type="SAM" id="MobiDB-lite"/>
    </source>
</evidence>
<gene>
    <name evidence="3" type="ORF">MOV08_15625</name>
</gene>
<keyword evidence="3" id="KW-0067">ATP-binding</keyword>
<dbReference type="RefSeq" id="WP_039633065.1">
    <property type="nucleotide sequence ID" value="NZ_CP095749.1"/>
</dbReference>